<protein>
    <submittedName>
        <fullName evidence="2">Bifunctional protein GlmU</fullName>
    </submittedName>
</protein>
<dbReference type="STRING" id="1294262.GCA_001316085_02331"/>
<reference evidence="2 4" key="2">
    <citation type="journal article" date="2020" name="Int. J. Syst. Evol. Microbiol.">
        <title>Sulfuracidifex tepidarius gen. nov., sp. nov. and transfer of Sulfolobus metallicus Huber and Stetter 1992 to the genus Sulfuracidifex as Sulfuracidifex metallicus comb. nov.</title>
        <authorList>
            <person name="Itoh T."/>
            <person name="Miura T."/>
            <person name="Sakai H.D."/>
            <person name="Kato S."/>
            <person name="Ohkuma M."/>
            <person name="Takashina T."/>
        </authorList>
    </citation>
    <scope>NUCLEOTIDE SEQUENCE [LARGE SCALE GENOMIC DNA]</scope>
    <source>
        <strain evidence="2 4">IC-006</strain>
        <strain evidence="3">IC-007</strain>
    </source>
</reference>
<dbReference type="Pfam" id="PF00483">
    <property type="entry name" value="NTP_transferase"/>
    <property type="match status" value="1"/>
</dbReference>
<accession>A0A510E565</accession>
<dbReference type="EMBL" id="AP018929">
    <property type="protein sequence ID" value="BBG24890.1"/>
    <property type="molecule type" value="Genomic_DNA"/>
</dbReference>
<dbReference type="KEGG" id="step:IC006_2224"/>
<dbReference type="InterPro" id="IPR029044">
    <property type="entry name" value="Nucleotide-diphossugar_trans"/>
</dbReference>
<dbReference type="NCBIfam" id="TIGR01208">
    <property type="entry name" value="rmlA_long"/>
    <property type="match status" value="1"/>
</dbReference>
<evidence type="ECO:0000313" key="3">
    <source>
        <dbReference type="EMBL" id="BBG27675.1"/>
    </source>
</evidence>
<dbReference type="EMBL" id="AP018930">
    <property type="protein sequence ID" value="BBG27675.1"/>
    <property type="molecule type" value="Genomic_DNA"/>
</dbReference>
<dbReference type="Proteomes" id="UP000325030">
    <property type="component" value="Chromosome"/>
</dbReference>
<dbReference type="GeneID" id="41718544"/>
<dbReference type="Gene3D" id="2.160.10.10">
    <property type="entry name" value="Hexapeptide repeat proteins"/>
    <property type="match status" value="1"/>
</dbReference>
<dbReference type="PANTHER" id="PTHR42883">
    <property type="entry name" value="GLUCOSE-1-PHOSPHATE THYMIDYLTRANSFERASE"/>
    <property type="match status" value="1"/>
</dbReference>
<dbReference type="InterPro" id="IPR005835">
    <property type="entry name" value="NTP_transferase_dom"/>
</dbReference>
<dbReference type="Gene3D" id="3.90.550.10">
    <property type="entry name" value="Spore Coat Polysaccharide Biosynthesis Protein SpsA, Chain A"/>
    <property type="match status" value="1"/>
</dbReference>
<dbReference type="AlphaFoldDB" id="A0A510DY45"/>
<dbReference type="SUPFAM" id="SSF53448">
    <property type="entry name" value="Nucleotide-diphospho-sugar transferases"/>
    <property type="match status" value="1"/>
</dbReference>
<dbReference type="RefSeq" id="WP_149528719.1">
    <property type="nucleotide sequence ID" value="NZ_AP018929.1"/>
</dbReference>
<gene>
    <name evidence="2" type="ORF">IC006_2224</name>
    <name evidence="3" type="ORF">IC007_2229</name>
</gene>
<dbReference type="InterPro" id="IPR005908">
    <property type="entry name" value="G1P_thy_trans_l"/>
</dbReference>
<evidence type="ECO:0000313" key="4">
    <source>
        <dbReference type="Proteomes" id="UP000322983"/>
    </source>
</evidence>
<evidence type="ECO:0000259" key="1">
    <source>
        <dbReference type="Pfam" id="PF00483"/>
    </source>
</evidence>
<dbReference type="PANTHER" id="PTHR42883:SF2">
    <property type="entry name" value="THYMIDYLYLTRANSFERASE"/>
    <property type="match status" value="1"/>
</dbReference>
<dbReference type="OrthoDB" id="15372at2157"/>
<feature type="domain" description="Nucleotidyl transferase" evidence="1">
    <location>
        <begin position="2"/>
        <end position="232"/>
    </location>
</feature>
<name>A0A510DY45_9CREN</name>
<evidence type="ECO:0000313" key="5">
    <source>
        <dbReference type="Proteomes" id="UP000325030"/>
    </source>
</evidence>
<reference evidence="5" key="1">
    <citation type="submission" date="2018-09" db="EMBL/GenBank/DDBJ databases">
        <title>Complete Genome Sequencing of Sulfolobus sp. JCM 16834.</title>
        <authorList>
            <person name="Kato S."/>
            <person name="Itoh T."/>
            <person name="Ohkuma M."/>
        </authorList>
    </citation>
    <scope>NUCLEOTIDE SEQUENCE [LARGE SCALE GENOMIC DNA]</scope>
    <source>
        <strain evidence="5">IC-007</strain>
    </source>
</reference>
<keyword evidence="4" id="KW-1185">Reference proteome</keyword>
<sequence>MKAIILHGGQGTRLRPLTHTGPKQLIKIGGKPVSQWGLEALSKVGIKEFGIVLGNNHPEKVVEYYGDGSKFGVSITYIYQGEALGLADAVKKTEDFVGGDNFIVYLGDNVILEGLEELLKFQGSASILLAQVENPQRFGVAQIKDGRIIRLVEKPKEPISDLALVGVYAFTPDIFDAINKIKPSWRGELEITDAIQKLIDEGKSVSYHVIRGWWKDTGTPEDLLDANLKLLDNFLVEDNNGSVENSKIRGRVYISPQAKVVNSDIRGPVYIGKGSVVENSMIGPYTSIGDECKIRDSEVTNSLLLDRSEVSGVQLIDSIIGQSSKISKKVSSFHGSRFIVGENTVLQL</sequence>
<organism evidence="2 4">
    <name type="scientific">Sulfuracidifex tepidarius</name>
    <dbReference type="NCBI Taxonomy" id="1294262"/>
    <lineage>
        <taxon>Archaea</taxon>
        <taxon>Thermoproteota</taxon>
        <taxon>Thermoprotei</taxon>
        <taxon>Sulfolobales</taxon>
        <taxon>Sulfolobaceae</taxon>
        <taxon>Sulfuracidifex</taxon>
    </lineage>
</organism>
<evidence type="ECO:0000313" key="2">
    <source>
        <dbReference type="EMBL" id="BBG24890.1"/>
    </source>
</evidence>
<proteinExistence type="predicted"/>
<dbReference type="Proteomes" id="UP000322983">
    <property type="component" value="Chromosome"/>
</dbReference>
<dbReference type="CDD" id="cd04189">
    <property type="entry name" value="G1P_TT_long"/>
    <property type="match status" value="1"/>
</dbReference>
<accession>A0A510DY45</accession>